<comment type="subcellular location">
    <subcellularLocation>
        <location evidence="1">Nucleus</location>
    </subcellularLocation>
</comment>
<dbReference type="CDD" id="cd12148">
    <property type="entry name" value="fungal_TF_MHR"/>
    <property type="match status" value="1"/>
</dbReference>
<dbReference type="GO" id="GO:0008270">
    <property type="term" value="F:zinc ion binding"/>
    <property type="evidence" value="ECO:0007669"/>
    <property type="project" value="InterPro"/>
</dbReference>
<feature type="compositionally biased region" description="Basic and acidic residues" evidence="6">
    <location>
        <begin position="152"/>
        <end position="161"/>
    </location>
</feature>
<keyword evidence="3" id="KW-0805">Transcription regulation</keyword>
<dbReference type="InterPro" id="IPR036864">
    <property type="entry name" value="Zn2-C6_fun-type_DNA-bd_sf"/>
</dbReference>
<reference evidence="9" key="2">
    <citation type="submission" date="2015-01" db="EMBL/GenBank/DDBJ databases">
        <title>Evolutionary Origins and Diversification of the Mycorrhizal Mutualists.</title>
        <authorList>
            <consortium name="DOE Joint Genome Institute"/>
            <consortium name="Mycorrhizal Genomics Consortium"/>
            <person name="Kohler A."/>
            <person name="Kuo A."/>
            <person name="Nagy L.G."/>
            <person name="Floudas D."/>
            <person name="Copeland A."/>
            <person name="Barry K.W."/>
            <person name="Cichocki N."/>
            <person name="Veneault-Fourrey C."/>
            <person name="LaButti K."/>
            <person name="Lindquist E.A."/>
            <person name="Lipzen A."/>
            <person name="Lundell T."/>
            <person name="Morin E."/>
            <person name="Murat C."/>
            <person name="Riley R."/>
            <person name="Ohm R."/>
            <person name="Sun H."/>
            <person name="Tunlid A."/>
            <person name="Henrissat B."/>
            <person name="Grigoriev I.V."/>
            <person name="Hibbett D.S."/>
            <person name="Martin F."/>
        </authorList>
    </citation>
    <scope>NUCLEOTIDE SEQUENCE [LARGE SCALE GENOMIC DNA]</scope>
    <source>
        <strain evidence="9">Foug A</strain>
    </source>
</reference>
<dbReference type="PROSITE" id="PS50048">
    <property type="entry name" value="ZN2_CY6_FUNGAL_2"/>
    <property type="match status" value="1"/>
</dbReference>
<feature type="domain" description="Zn(2)-C6 fungal-type" evidence="7">
    <location>
        <begin position="233"/>
        <end position="263"/>
    </location>
</feature>
<evidence type="ECO:0000256" key="4">
    <source>
        <dbReference type="ARBA" id="ARBA00023163"/>
    </source>
</evidence>
<dbReference type="InterPro" id="IPR050815">
    <property type="entry name" value="TF_fung"/>
</dbReference>
<proteinExistence type="predicted"/>
<keyword evidence="9" id="KW-1185">Reference proteome</keyword>
<dbReference type="Pfam" id="PF00172">
    <property type="entry name" value="Zn_clus"/>
    <property type="match status" value="1"/>
</dbReference>
<organism evidence="8 9">
    <name type="scientific">Scleroderma citrinum Foug A</name>
    <dbReference type="NCBI Taxonomy" id="1036808"/>
    <lineage>
        <taxon>Eukaryota</taxon>
        <taxon>Fungi</taxon>
        <taxon>Dikarya</taxon>
        <taxon>Basidiomycota</taxon>
        <taxon>Agaricomycotina</taxon>
        <taxon>Agaricomycetes</taxon>
        <taxon>Agaricomycetidae</taxon>
        <taxon>Boletales</taxon>
        <taxon>Sclerodermatineae</taxon>
        <taxon>Sclerodermataceae</taxon>
        <taxon>Scleroderma</taxon>
    </lineage>
</organism>
<feature type="compositionally biased region" description="Low complexity" evidence="6">
    <location>
        <begin position="331"/>
        <end position="347"/>
    </location>
</feature>
<dbReference type="GO" id="GO:0005634">
    <property type="term" value="C:nucleus"/>
    <property type="evidence" value="ECO:0007669"/>
    <property type="project" value="UniProtKB-SubCell"/>
</dbReference>
<dbReference type="PROSITE" id="PS00463">
    <property type="entry name" value="ZN2_CY6_FUNGAL_1"/>
    <property type="match status" value="1"/>
</dbReference>
<dbReference type="SMART" id="SM00066">
    <property type="entry name" value="GAL4"/>
    <property type="match status" value="1"/>
</dbReference>
<dbReference type="GO" id="GO:0000981">
    <property type="term" value="F:DNA-binding transcription factor activity, RNA polymerase II-specific"/>
    <property type="evidence" value="ECO:0007669"/>
    <property type="project" value="InterPro"/>
</dbReference>
<gene>
    <name evidence="8" type="ORF">SCLCIDRAFT_1208179</name>
</gene>
<dbReference type="OrthoDB" id="10261408at2759"/>
<name>A0A0C3ENC2_9AGAM</name>
<dbReference type="EMBL" id="KN822006">
    <property type="protein sequence ID" value="KIM69679.1"/>
    <property type="molecule type" value="Genomic_DNA"/>
</dbReference>
<dbReference type="Proteomes" id="UP000053989">
    <property type="component" value="Unassembled WGS sequence"/>
</dbReference>
<feature type="region of interest" description="Disordered" evidence="6">
    <location>
        <begin position="265"/>
        <end position="368"/>
    </location>
</feature>
<keyword evidence="2" id="KW-0479">Metal-binding</keyword>
<dbReference type="SUPFAM" id="SSF57701">
    <property type="entry name" value="Zn2/Cys6 DNA-binding domain"/>
    <property type="match status" value="1"/>
</dbReference>
<keyword evidence="5" id="KW-0539">Nucleus</keyword>
<dbReference type="InterPro" id="IPR001138">
    <property type="entry name" value="Zn2Cys6_DnaBD"/>
</dbReference>
<evidence type="ECO:0000256" key="3">
    <source>
        <dbReference type="ARBA" id="ARBA00023015"/>
    </source>
</evidence>
<feature type="compositionally biased region" description="Basic residues" evidence="6">
    <location>
        <begin position="268"/>
        <end position="285"/>
    </location>
</feature>
<dbReference type="CDD" id="cd00067">
    <property type="entry name" value="GAL4"/>
    <property type="match status" value="1"/>
</dbReference>
<evidence type="ECO:0000256" key="6">
    <source>
        <dbReference type="SAM" id="MobiDB-lite"/>
    </source>
</evidence>
<evidence type="ECO:0000256" key="2">
    <source>
        <dbReference type="ARBA" id="ARBA00022723"/>
    </source>
</evidence>
<dbReference type="PANTHER" id="PTHR47338">
    <property type="entry name" value="ZN(II)2CYS6 TRANSCRIPTION FACTOR (EUROFUNG)-RELATED"/>
    <property type="match status" value="1"/>
</dbReference>
<evidence type="ECO:0000256" key="5">
    <source>
        <dbReference type="ARBA" id="ARBA00023242"/>
    </source>
</evidence>
<feature type="compositionally biased region" description="Polar residues" evidence="6">
    <location>
        <begin position="309"/>
        <end position="320"/>
    </location>
</feature>
<dbReference type="InParanoid" id="A0A0C3ENC2"/>
<dbReference type="PANTHER" id="PTHR47338:SF5">
    <property type="entry name" value="ZN(II)2CYS6 TRANSCRIPTION FACTOR (EUROFUNG)"/>
    <property type="match status" value="1"/>
</dbReference>
<feature type="region of interest" description="Disordered" evidence="6">
    <location>
        <begin position="196"/>
        <end position="227"/>
    </location>
</feature>
<keyword evidence="4" id="KW-0804">Transcription</keyword>
<evidence type="ECO:0000259" key="7">
    <source>
        <dbReference type="PROSITE" id="PS50048"/>
    </source>
</evidence>
<dbReference type="Gene3D" id="4.10.240.10">
    <property type="entry name" value="Zn(2)-C6 fungal-type DNA-binding domain"/>
    <property type="match status" value="1"/>
</dbReference>
<feature type="region of interest" description="Disordered" evidence="6">
    <location>
        <begin position="124"/>
        <end position="182"/>
    </location>
</feature>
<sequence>MVASANGDVYSPYPHPIIVEDGPQSSEDGSGLHSPIFGAQFPQPHGDSIRYHHDQLDIHNAAGVLASQFDYKTLHLSVPQSSPHVYDDHLDLHPANHPHHHSYSQDYPISHRNHLGLDIPPHSYHSPCLPPPPIPVGGGGPTYHLPASHRRYSGDVARDHSYSTGGTPPVQIPPGSDQRSIVPKREPDLQPIIQSAASQQPQQPSQQPQQSAQQQTPSTSQNTRRETSNLVIACRQCRARKIRCDSTRPICHNCVRRSNECQYDAVPKRRGPDKRPGTRQRSCKKRPAEGSAPPIPPPKRKKAVAPSGEAQSSPQSQRLSSEQDDRAHLGQPSLSSQRSELPSSAQSTTLSNSYPASDKPCVSSVSTMQYDPKESWNNLLDRYSNTREQSMRDITNDLSVVFTTPGYWLPLINVNEFVRQLYGSGDPSLPQLSLVFAGLAVATLMKSSEMGLGTAGRNRAAWFRDTAQSSLEASWSAQLIDINLAKAALMLAIYESSAHHLYTPEREKKALGDLDLIIRTLGFTFTDSNEPDVSTFTPNTVPVARRRTFGNTPKDSIRSSPIAHKCSCVSFSSNSSVMSDQCSPFWTFFPPYNNSLWTSEEADKEDRRRLCWSALSLVASYTSRCLTFRKEPAELFMTDPSNFRLLFPGEVSERGSPEHKPQSPKDSIWALYCRSMLLWNFCVIHLRKNSFASEETSELALQAWRETQEMQDALDLHTCNLDMVLLYMCREYVYSTQMVITSILQSIHGPDAGQLPSFSRKHSEQWLYHLGYFISRVRLSVERLADGRSDSFNRRPFQLTWFASQISICLSLWENDRSLIEALEVAKDILVPVELLNTLWPCPVLQSKCDDLRKKVTETCHAINIPPPSSSNSSFSPPHGRGGG</sequence>
<dbReference type="HOGENOM" id="CLU_010791_0_0_1"/>
<dbReference type="AlphaFoldDB" id="A0A0C3ENC2"/>
<protein>
    <recommendedName>
        <fullName evidence="7">Zn(2)-C6 fungal-type domain-containing protein</fullName>
    </recommendedName>
</protein>
<feature type="region of interest" description="Disordered" evidence="6">
    <location>
        <begin position="863"/>
        <end position="884"/>
    </location>
</feature>
<evidence type="ECO:0000256" key="1">
    <source>
        <dbReference type="ARBA" id="ARBA00004123"/>
    </source>
</evidence>
<reference evidence="8 9" key="1">
    <citation type="submission" date="2014-04" db="EMBL/GenBank/DDBJ databases">
        <authorList>
            <consortium name="DOE Joint Genome Institute"/>
            <person name="Kuo A."/>
            <person name="Kohler A."/>
            <person name="Nagy L.G."/>
            <person name="Floudas D."/>
            <person name="Copeland A."/>
            <person name="Barry K.W."/>
            <person name="Cichocki N."/>
            <person name="Veneault-Fourrey C."/>
            <person name="LaButti K."/>
            <person name="Lindquist E.A."/>
            <person name="Lipzen A."/>
            <person name="Lundell T."/>
            <person name="Morin E."/>
            <person name="Murat C."/>
            <person name="Sun H."/>
            <person name="Tunlid A."/>
            <person name="Henrissat B."/>
            <person name="Grigoriev I.V."/>
            <person name="Hibbett D.S."/>
            <person name="Martin F."/>
            <person name="Nordberg H.P."/>
            <person name="Cantor M.N."/>
            <person name="Hua S.X."/>
        </authorList>
    </citation>
    <scope>NUCLEOTIDE SEQUENCE [LARGE SCALE GENOMIC DNA]</scope>
    <source>
        <strain evidence="8 9">Foug A</strain>
    </source>
</reference>
<accession>A0A0C3ENC2</accession>
<feature type="region of interest" description="Disordered" evidence="6">
    <location>
        <begin position="1"/>
        <end position="33"/>
    </location>
</feature>
<feature type="compositionally biased region" description="Low complexity" evidence="6">
    <location>
        <begin position="196"/>
        <end position="221"/>
    </location>
</feature>
<dbReference type="STRING" id="1036808.A0A0C3ENC2"/>
<evidence type="ECO:0000313" key="9">
    <source>
        <dbReference type="Proteomes" id="UP000053989"/>
    </source>
</evidence>
<evidence type="ECO:0000313" key="8">
    <source>
        <dbReference type="EMBL" id="KIM69679.1"/>
    </source>
</evidence>